<dbReference type="GO" id="GO:0002376">
    <property type="term" value="P:immune system process"/>
    <property type="evidence" value="ECO:0007669"/>
    <property type="project" value="UniProtKB-KW"/>
</dbReference>
<feature type="chain" id="PRO_5025636415" description="Ig-like domain-containing protein" evidence="3">
    <location>
        <begin position="21"/>
        <end position="187"/>
    </location>
</feature>
<dbReference type="AlphaFoldDB" id="A0A667IGU8"/>
<name>A0A667IGU8_LYNCA</name>
<feature type="signal peptide" evidence="3">
    <location>
        <begin position="1"/>
        <end position="20"/>
    </location>
</feature>
<keyword evidence="2" id="KW-1064">Adaptive immunity</keyword>
<evidence type="ECO:0000256" key="3">
    <source>
        <dbReference type="SAM" id="SignalP"/>
    </source>
</evidence>
<dbReference type="SUPFAM" id="SSF48726">
    <property type="entry name" value="Immunoglobulin"/>
    <property type="match status" value="1"/>
</dbReference>
<dbReference type="PANTHER" id="PTHR23267">
    <property type="entry name" value="IMMUNOGLOBULIN LIGHT CHAIN"/>
    <property type="match status" value="1"/>
</dbReference>
<evidence type="ECO:0000313" key="5">
    <source>
        <dbReference type="Ensembl" id="ENSLCNP00005022802.1"/>
    </source>
</evidence>
<accession>A0A667IGU8</accession>
<reference evidence="5" key="1">
    <citation type="submission" date="2025-08" db="UniProtKB">
        <authorList>
            <consortium name="Ensembl"/>
        </authorList>
    </citation>
    <scope>IDENTIFICATION</scope>
</reference>
<reference evidence="5" key="2">
    <citation type="submission" date="2025-09" db="UniProtKB">
        <authorList>
            <consortium name="Ensembl"/>
        </authorList>
    </citation>
    <scope>IDENTIFICATION</scope>
</reference>
<dbReference type="GO" id="GO:0019814">
    <property type="term" value="C:immunoglobulin complex"/>
    <property type="evidence" value="ECO:0007669"/>
    <property type="project" value="UniProtKB-KW"/>
</dbReference>
<dbReference type="InterPro" id="IPR036179">
    <property type="entry name" value="Ig-like_dom_sf"/>
</dbReference>
<protein>
    <recommendedName>
        <fullName evidence="4">Ig-like domain-containing protein</fullName>
    </recommendedName>
</protein>
<organism evidence="5 6">
    <name type="scientific">Lynx canadensis</name>
    <name type="common">Canada lynx</name>
    <name type="synonym">Felis canadensis</name>
    <dbReference type="NCBI Taxonomy" id="61383"/>
    <lineage>
        <taxon>Eukaryota</taxon>
        <taxon>Metazoa</taxon>
        <taxon>Chordata</taxon>
        <taxon>Craniata</taxon>
        <taxon>Vertebrata</taxon>
        <taxon>Euteleostomi</taxon>
        <taxon>Mammalia</taxon>
        <taxon>Eutheria</taxon>
        <taxon>Laurasiatheria</taxon>
        <taxon>Carnivora</taxon>
        <taxon>Feliformia</taxon>
        <taxon>Felidae</taxon>
        <taxon>Felinae</taxon>
        <taxon>Lynx</taxon>
    </lineage>
</organism>
<dbReference type="GO" id="GO:0005576">
    <property type="term" value="C:extracellular region"/>
    <property type="evidence" value="ECO:0007669"/>
    <property type="project" value="UniProtKB-ARBA"/>
</dbReference>
<dbReference type="InterPro" id="IPR007110">
    <property type="entry name" value="Ig-like_dom"/>
</dbReference>
<evidence type="ECO:0000259" key="4">
    <source>
        <dbReference type="PROSITE" id="PS50835"/>
    </source>
</evidence>
<proteinExistence type="predicted"/>
<sequence>MRFPAQLLGLLMLWIPGSSGDVVMTQTPLSLPVTPGEPASISCRASQSLLHSDGNTYLSWYLQKPGQSPRLLIYKVSNRASGVPDRFSGSGSGTDFTLRISRVEADDFGVYYCYQSTHAPRTVVQPRTQTFCLARHLPPHVWPEWEADTAEALSGPARQMLEKSGHNVQLRALDHAVAPQLRQPSAA</sequence>
<dbReference type="InterPro" id="IPR003599">
    <property type="entry name" value="Ig_sub"/>
</dbReference>
<dbReference type="InterPro" id="IPR013106">
    <property type="entry name" value="Ig_V-set"/>
</dbReference>
<dbReference type="InterPro" id="IPR013783">
    <property type="entry name" value="Ig-like_fold"/>
</dbReference>
<dbReference type="SMART" id="SM00406">
    <property type="entry name" value="IGv"/>
    <property type="match status" value="1"/>
</dbReference>
<keyword evidence="1" id="KW-0391">Immunity</keyword>
<dbReference type="Pfam" id="PF07686">
    <property type="entry name" value="V-set"/>
    <property type="match status" value="1"/>
</dbReference>
<evidence type="ECO:0000256" key="2">
    <source>
        <dbReference type="ARBA" id="ARBA00043265"/>
    </source>
</evidence>
<dbReference type="FunFam" id="2.60.40.10:FF:000365">
    <property type="entry name" value="If kappa light chain"/>
    <property type="match status" value="1"/>
</dbReference>
<dbReference type="Ensembl" id="ENSLCNT00005025480.1">
    <property type="protein sequence ID" value="ENSLCNP00005022802.1"/>
    <property type="gene ID" value="ENSLCNG00005014836.1"/>
</dbReference>
<dbReference type="GO" id="GO:0005886">
    <property type="term" value="C:plasma membrane"/>
    <property type="evidence" value="ECO:0007669"/>
    <property type="project" value="UniProtKB-ARBA"/>
</dbReference>
<keyword evidence="6" id="KW-1185">Reference proteome</keyword>
<dbReference type="SMART" id="SM00409">
    <property type="entry name" value="IG"/>
    <property type="match status" value="1"/>
</dbReference>
<dbReference type="PROSITE" id="PS50835">
    <property type="entry name" value="IG_LIKE"/>
    <property type="match status" value="1"/>
</dbReference>
<keyword evidence="2" id="KW-1280">Immunoglobulin</keyword>
<dbReference type="Proteomes" id="UP000472241">
    <property type="component" value="Unplaced"/>
</dbReference>
<dbReference type="InterPro" id="IPR050150">
    <property type="entry name" value="IgV_Light_Chain"/>
</dbReference>
<evidence type="ECO:0000313" key="6">
    <source>
        <dbReference type="Proteomes" id="UP000472241"/>
    </source>
</evidence>
<keyword evidence="3" id="KW-0732">Signal</keyword>
<dbReference type="Gene3D" id="2.60.40.10">
    <property type="entry name" value="Immunoglobulins"/>
    <property type="match status" value="1"/>
</dbReference>
<dbReference type="CDD" id="cd04980">
    <property type="entry name" value="IgV_L_kappa"/>
    <property type="match status" value="1"/>
</dbReference>
<evidence type="ECO:0000256" key="1">
    <source>
        <dbReference type="ARBA" id="ARBA00022859"/>
    </source>
</evidence>
<feature type="domain" description="Ig-like" evidence="4">
    <location>
        <begin position="16"/>
        <end position="124"/>
    </location>
</feature>